<dbReference type="GO" id="GO:0005524">
    <property type="term" value="F:ATP binding"/>
    <property type="evidence" value="ECO:0007669"/>
    <property type="project" value="UniProtKB-KW"/>
</dbReference>
<dbReference type="PANTHER" id="PTHR23073">
    <property type="entry name" value="26S PROTEASOME REGULATORY SUBUNIT"/>
    <property type="match status" value="1"/>
</dbReference>
<organism evidence="4 5">
    <name type="scientific">Cetraspora pellucida</name>
    <dbReference type="NCBI Taxonomy" id="1433469"/>
    <lineage>
        <taxon>Eukaryota</taxon>
        <taxon>Fungi</taxon>
        <taxon>Fungi incertae sedis</taxon>
        <taxon>Mucoromycota</taxon>
        <taxon>Glomeromycotina</taxon>
        <taxon>Glomeromycetes</taxon>
        <taxon>Diversisporales</taxon>
        <taxon>Gigasporaceae</taxon>
        <taxon>Cetraspora</taxon>
    </lineage>
</organism>
<evidence type="ECO:0000313" key="5">
    <source>
        <dbReference type="Proteomes" id="UP000789759"/>
    </source>
</evidence>
<dbReference type="InterPro" id="IPR003959">
    <property type="entry name" value="ATPase_AAA_core"/>
</dbReference>
<dbReference type="SUPFAM" id="SSF52540">
    <property type="entry name" value="P-loop containing nucleoside triphosphate hydrolases"/>
    <property type="match status" value="1"/>
</dbReference>
<dbReference type="GO" id="GO:0016887">
    <property type="term" value="F:ATP hydrolysis activity"/>
    <property type="evidence" value="ECO:0007669"/>
    <property type="project" value="InterPro"/>
</dbReference>
<name>A0A9N9KES7_9GLOM</name>
<dbReference type="EMBL" id="CAJVQA010055813">
    <property type="protein sequence ID" value="CAG8825410.1"/>
    <property type="molecule type" value="Genomic_DNA"/>
</dbReference>
<dbReference type="Pfam" id="PF00004">
    <property type="entry name" value="AAA"/>
    <property type="match status" value="1"/>
</dbReference>
<reference evidence="4" key="1">
    <citation type="submission" date="2021-06" db="EMBL/GenBank/DDBJ databases">
        <authorList>
            <person name="Kallberg Y."/>
            <person name="Tangrot J."/>
            <person name="Rosling A."/>
        </authorList>
    </citation>
    <scope>NUCLEOTIDE SEQUENCE</scope>
    <source>
        <strain evidence="4">FL966</strain>
    </source>
</reference>
<evidence type="ECO:0000259" key="3">
    <source>
        <dbReference type="Pfam" id="PF00004"/>
    </source>
</evidence>
<dbReference type="InterPro" id="IPR027417">
    <property type="entry name" value="P-loop_NTPase"/>
</dbReference>
<dbReference type="Proteomes" id="UP000789759">
    <property type="component" value="Unassembled WGS sequence"/>
</dbReference>
<keyword evidence="1" id="KW-0547">Nucleotide-binding</keyword>
<keyword evidence="2" id="KW-0067">ATP-binding</keyword>
<feature type="non-terminal residue" evidence="4">
    <location>
        <position position="1"/>
    </location>
</feature>
<dbReference type="OrthoDB" id="10255768at2759"/>
<evidence type="ECO:0000256" key="1">
    <source>
        <dbReference type="ARBA" id="ARBA00022741"/>
    </source>
</evidence>
<evidence type="ECO:0000256" key="2">
    <source>
        <dbReference type="ARBA" id="ARBA00022840"/>
    </source>
</evidence>
<protein>
    <submittedName>
        <fullName evidence="4">10553_t:CDS:1</fullName>
    </submittedName>
</protein>
<feature type="non-terminal residue" evidence="4">
    <location>
        <position position="207"/>
    </location>
</feature>
<comment type="caution">
    <text evidence="4">The sequence shown here is derived from an EMBL/GenBank/DDBJ whole genome shotgun (WGS) entry which is preliminary data.</text>
</comment>
<feature type="domain" description="ATPase AAA-type core" evidence="3">
    <location>
        <begin position="97"/>
        <end position="156"/>
    </location>
</feature>
<accession>A0A9N9KES7</accession>
<keyword evidence="5" id="KW-1185">Reference proteome</keyword>
<dbReference type="AlphaFoldDB" id="A0A9N9KES7"/>
<sequence>KKKKWEPPLPTHVGKKKKEALTQRLNYLPFVQNQERLKPQEEKAQEEKTRVEYLSGSPMGIKESVELLLTHPELYERCYPIRVPEQINSTFLSTRIDPKLVRKLFRVAEEHAPSIVFIDEIDAIRTKRNDSNSGSEREIQRTMLELLNQLDGGEREIQRTIGHHGNKSYLIIRSCSDSPGTRMTLSDDVDLEEFVMSKDDLSGTDIK</sequence>
<dbReference type="Gene3D" id="3.40.50.300">
    <property type="entry name" value="P-loop containing nucleotide triphosphate hydrolases"/>
    <property type="match status" value="1"/>
</dbReference>
<gene>
    <name evidence="4" type="ORF">CPELLU_LOCUS20093</name>
</gene>
<evidence type="ECO:0000313" key="4">
    <source>
        <dbReference type="EMBL" id="CAG8825410.1"/>
    </source>
</evidence>
<dbReference type="InterPro" id="IPR050221">
    <property type="entry name" value="26S_Proteasome_ATPase"/>
</dbReference>
<proteinExistence type="predicted"/>